<accession>A0A117MJC3</accession>
<dbReference type="InterPro" id="IPR017900">
    <property type="entry name" value="4Fe4S_Fe_S_CS"/>
</dbReference>
<dbReference type="PROSITE" id="PS00198">
    <property type="entry name" value="4FE4S_FER_1"/>
    <property type="match status" value="2"/>
</dbReference>
<dbReference type="PANTHER" id="PTHR40447">
    <property type="entry name" value="ANAEROBIC SULFITE REDUCTASE SUBUNIT A"/>
    <property type="match status" value="1"/>
</dbReference>
<gene>
    <name evidence="5" type="ORF">ASB62_10020</name>
</gene>
<dbReference type="GO" id="GO:0046872">
    <property type="term" value="F:metal ion binding"/>
    <property type="evidence" value="ECO:0007669"/>
    <property type="project" value="UniProtKB-KW"/>
</dbReference>
<dbReference type="RefSeq" id="WP_059139739.1">
    <property type="nucleotide sequence ID" value="NZ_LMBR01000252.1"/>
</dbReference>
<evidence type="ECO:0000313" key="6">
    <source>
        <dbReference type="Proteomes" id="UP000053937"/>
    </source>
</evidence>
<keyword evidence="2" id="KW-0408">Iron</keyword>
<dbReference type="InterPro" id="IPR017896">
    <property type="entry name" value="4Fe4S_Fe-S-bd"/>
</dbReference>
<evidence type="ECO:0000256" key="1">
    <source>
        <dbReference type="ARBA" id="ARBA00022723"/>
    </source>
</evidence>
<keyword evidence="1" id="KW-0479">Metal-binding</keyword>
<comment type="caution">
    <text evidence="5">The sequence shown here is derived from an EMBL/GenBank/DDBJ whole genome shotgun (WGS) entry which is preliminary data.</text>
</comment>
<dbReference type="PROSITE" id="PS51379">
    <property type="entry name" value="4FE4S_FER_2"/>
    <property type="match status" value="2"/>
</dbReference>
<dbReference type="InterPro" id="IPR009051">
    <property type="entry name" value="Helical_ferredxn"/>
</dbReference>
<name>A0A117MJC3_CHLLI</name>
<reference evidence="5 6" key="1">
    <citation type="submission" date="2015-10" db="EMBL/GenBank/DDBJ databases">
        <title>Draft Genome Sequence of Chlorobium limicola strain Frasassi Growing under Artificial Lighting in the Frasassi Cave System.</title>
        <authorList>
            <person name="Mansor M."/>
            <person name="Macalady J."/>
        </authorList>
    </citation>
    <scope>NUCLEOTIDE SEQUENCE [LARGE SCALE GENOMIC DNA]</scope>
    <source>
        <strain evidence="5 6">Frasassi</strain>
    </source>
</reference>
<sequence>MTKILLRDKLDDCLTRWHAAGFDVVGPVRKNNISQYATVEKADELDLGTILPDRTLKDLFFPQTEPMFSYRISKQKIDTEEYLPPGRQRIIFGARPCDASAMAIDDPLFGWDYQDTYWFKRRNETVIVTIACTAADEFCMCTSLKLAPDSTQGSDILLRPLGDNRGWQVEELTDRGREAFSRIEGLLEESPAQTAALADVPVKFDLDICREWLQNPENFESHFWKEISMRCIGCGTCTFLCPTCHCFDFQDEGDTYTGIRRKNWDSCSFALFTMHTSGHNPRSTQSARWRQRIMHKFNYFPGKFNMNSCSGCGRCTRECPVDMGITETLQEITKLSQ</sequence>
<feature type="domain" description="4Fe-4S ferredoxin-type" evidence="4">
    <location>
        <begin position="220"/>
        <end position="252"/>
    </location>
</feature>
<evidence type="ECO:0000256" key="3">
    <source>
        <dbReference type="ARBA" id="ARBA00023014"/>
    </source>
</evidence>
<dbReference type="GO" id="GO:0051536">
    <property type="term" value="F:iron-sulfur cluster binding"/>
    <property type="evidence" value="ECO:0007669"/>
    <property type="project" value="UniProtKB-KW"/>
</dbReference>
<dbReference type="SUPFAM" id="SSF46548">
    <property type="entry name" value="alpha-helical ferredoxin"/>
    <property type="match status" value="1"/>
</dbReference>
<dbReference type="Gene3D" id="1.10.1060.10">
    <property type="entry name" value="Alpha-helical ferredoxin"/>
    <property type="match status" value="1"/>
</dbReference>
<keyword evidence="6" id="KW-1185">Reference proteome</keyword>
<dbReference type="PANTHER" id="PTHR40447:SF1">
    <property type="entry name" value="ANAEROBIC SULFITE REDUCTASE SUBUNIT A"/>
    <property type="match status" value="1"/>
</dbReference>
<dbReference type="OrthoDB" id="9795302at2"/>
<dbReference type="AlphaFoldDB" id="A0A117MJC3"/>
<evidence type="ECO:0000313" key="5">
    <source>
        <dbReference type="EMBL" id="KUL20246.1"/>
    </source>
</evidence>
<protein>
    <submittedName>
        <fullName evidence="5">4Fe-4S ferredoxin</fullName>
    </submittedName>
</protein>
<keyword evidence="3" id="KW-0411">Iron-sulfur</keyword>
<proteinExistence type="predicted"/>
<feature type="domain" description="4Fe-4S ferredoxin-type" evidence="4">
    <location>
        <begin position="300"/>
        <end position="331"/>
    </location>
</feature>
<dbReference type="Proteomes" id="UP000053937">
    <property type="component" value="Unassembled WGS sequence"/>
</dbReference>
<dbReference type="EMBL" id="LMBR01000252">
    <property type="protein sequence ID" value="KUL20246.1"/>
    <property type="molecule type" value="Genomic_DNA"/>
</dbReference>
<dbReference type="Pfam" id="PF17179">
    <property type="entry name" value="Fer4_22"/>
    <property type="match status" value="1"/>
</dbReference>
<evidence type="ECO:0000259" key="4">
    <source>
        <dbReference type="PROSITE" id="PS51379"/>
    </source>
</evidence>
<organism evidence="5 6">
    <name type="scientific">Chlorobium limicola</name>
    <dbReference type="NCBI Taxonomy" id="1092"/>
    <lineage>
        <taxon>Bacteria</taxon>
        <taxon>Pseudomonadati</taxon>
        <taxon>Chlorobiota</taxon>
        <taxon>Chlorobiia</taxon>
        <taxon>Chlorobiales</taxon>
        <taxon>Chlorobiaceae</taxon>
        <taxon>Chlorobium/Pelodictyon group</taxon>
        <taxon>Chlorobium</taxon>
    </lineage>
</organism>
<evidence type="ECO:0000256" key="2">
    <source>
        <dbReference type="ARBA" id="ARBA00023004"/>
    </source>
</evidence>